<accession>G0V3J4</accession>
<reference evidence="2 3" key="1">
    <citation type="journal article" date="2011" name="J. Bacteriol.">
        <title>Draft genome sequence of Caloramator australicus strain RC3T, a thermoanaerobe from the Great Artesian Basin of Australia.</title>
        <authorList>
            <person name="Ogg C.D."/>
            <person name="Patel B.K.C."/>
        </authorList>
    </citation>
    <scope>NUCLEOTIDE SEQUENCE [LARGE SCALE GENOMIC DNA]</scope>
    <source>
        <strain evidence="2 3">RC3</strain>
    </source>
</reference>
<evidence type="ECO:0000313" key="2">
    <source>
        <dbReference type="EMBL" id="CCC57684.1"/>
    </source>
</evidence>
<feature type="transmembrane region" description="Helical" evidence="1">
    <location>
        <begin position="61"/>
        <end position="85"/>
    </location>
</feature>
<dbReference type="Proteomes" id="UP000007652">
    <property type="component" value="Unassembled WGS sequence"/>
</dbReference>
<dbReference type="GO" id="GO:0005886">
    <property type="term" value="C:plasma membrane"/>
    <property type="evidence" value="ECO:0007669"/>
    <property type="project" value="TreeGrafter"/>
</dbReference>
<keyword evidence="1" id="KW-0472">Membrane</keyword>
<dbReference type="RefSeq" id="WP_008907407.1">
    <property type="nucleotide sequence ID" value="NZ_CAKP01000001.1"/>
</dbReference>
<dbReference type="GO" id="GO:0015661">
    <property type="term" value="F:L-lysine efflux transmembrane transporter activity"/>
    <property type="evidence" value="ECO:0007669"/>
    <property type="project" value="InterPro"/>
</dbReference>
<feature type="transmembrane region" description="Helical" evidence="1">
    <location>
        <begin position="32"/>
        <end position="49"/>
    </location>
</feature>
<comment type="caution">
    <text evidence="2">The sequence shown here is derived from an EMBL/GenBank/DDBJ whole genome shotgun (WGS) entry which is preliminary data.</text>
</comment>
<keyword evidence="1" id="KW-1133">Transmembrane helix</keyword>
<protein>
    <submittedName>
        <fullName evidence="2">Putative surface protein</fullName>
    </submittedName>
</protein>
<keyword evidence="3" id="KW-1185">Reference proteome</keyword>
<dbReference type="EMBL" id="CAKP01000001">
    <property type="protein sequence ID" value="CCC57684.1"/>
    <property type="molecule type" value="Genomic_DNA"/>
</dbReference>
<gene>
    <name evidence="2" type="ORF">CAAU_0034</name>
</gene>
<sequence length="197" mass="20994">MVYIILISLTLGIAFGNFISPEMFKDIDKISTIALNLLIFSVGVDIGLNKEVLTKIKKKGVKILLVPLAVVIGSLFGGLIVGLIFKLQTNLALAISAGFGWYSLSAVILTNLAGAEAGTVAFLSNVFRELLAVLSIGFIASKINYITAIAPSGATAMDTTLPVISKFTDEETVVIAFLTGTILTFLVPFLVPFFYNI</sequence>
<dbReference type="eggNOG" id="COG2431">
    <property type="taxonomic scope" value="Bacteria"/>
</dbReference>
<dbReference type="InterPro" id="IPR005642">
    <property type="entry name" value="LysO"/>
</dbReference>
<dbReference type="STRING" id="857293.CAAU_0034"/>
<dbReference type="OrthoDB" id="371078at2"/>
<keyword evidence="1" id="KW-0812">Transmembrane</keyword>
<dbReference type="PANTHER" id="PTHR35804:SF1">
    <property type="entry name" value="LYSINE EXPORTER LYSO"/>
    <property type="match status" value="1"/>
</dbReference>
<evidence type="ECO:0000313" key="3">
    <source>
        <dbReference type="Proteomes" id="UP000007652"/>
    </source>
</evidence>
<feature type="transmembrane region" description="Helical" evidence="1">
    <location>
        <begin position="130"/>
        <end position="153"/>
    </location>
</feature>
<dbReference type="PANTHER" id="PTHR35804">
    <property type="entry name" value="LYSINE EXPORTER LYSO"/>
    <property type="match status" value="1"/>
</dbReference>
<proteinExistence type="predicted"/>
<feature type="transmembrane region" description="Helical" evidence="1">
    <location>
        <begin position="173"/>
        <end position="195"/>
    </location>
</feature>
<name>G0V3J4_9CLOT</name>
<dbReference type="Pfam" id="PF03956">
    <property type="entry name" value="Lys_export"/>
    <property type="match status" value="1"/>
</dbReference>
<dbReference type="AlphaFoldDB" id="G0V3J4"/>
<organism evidence="2 3">
    <name type="scientific">Caloramator australicus RC3</name>
    <dbReference type="NCBI Taxonomy" id="857293"/>
    <lineage>
        <taxon>Bacteria</taxon>
        <taxon>Bacillati</taxon>
        <taxon>Bacillota</taxon>
        <taxon>Clostridia</taxon>
        <taxon>Eubacteriales</taxon>
        <taxon>Clostridiaceae</taxon>
        <taxon>Caloramator</taxon>
    </lineage>
</organism>
<evidence type="ECO:0000256" key="1">
    <source>
        <dbReference type="SAM" id="Phobius"/>
    </source>
</evidence>